<accession>A0A6A6XDC9</accession>
<dbReference type="EMBL" id="MU001917">
    <property type="protein sequence ID" value="KAF2793707.1"/>
    <property type="molecule type" value="Genomic_DNA"/>
</dbReference>
<dbReference type="SUPFAM" id="SSF55729">
    <property type="entry name" value="Acyl-CoA N-acyltransferases (Nat)"/>
    <property type="match status" value="1"/>
</dbReference>
<name>A0A6A6XDC9_9PLEO</name>
<feature type="compositionally biased region" description="Low complexity" evidence="1">
    <location>
        <begin position="254"/>
        <end position="270"/>
    </location>
</feature>
<dbReference type="GO" id="GO:0016747">
    <property type="term" value="F:acyltransferase activity, transferring groups other than amino-acyl groups"/>
    <property type="evidence" value="ECO:0007669"/>
    <property type="project" value="InterPro"/>
</dbReference>
<feature type="compositionally biased region" description="Polar residues" evidence="1">
    <location>
        <begin position="271"/>
        <end position="285"/>
    </location>
</feature>
<dbReference type="InterPro" id="IPR016181">
    <property type="entry name" value="Acyl_CoA_acyltransferase"/>
</dbReference>
<evidence type="ECO:0000313" key="3">
    <source>
        <dbReference type="EMBL" id="KAF2793707.1"/>
    </source>
</evidence>
<feature type="region of interest" description="Disordered" evidence="1">
    <location>
        <begin position="15"/>
        <end position="56"/>
    </location>
</feature>
<feature type="compositionally biased region" description="Polar residues" evidence="1">
    <location>
        <begin position="320"/>
        <end position="345"/>
    </location>
</feature>
<dbReference type="Gene3D" id="3.40.630.30">
    <property type="match status" value="1"/>
</dbReference>
<organism evidence="3 4">
    <name type="scientific">Melanomma pulvis-pyrius CBS 109.77</name>
    <dbReference type="NCBI Taxonomy" id="1314802"/>
    <lineage>
        <taxon>Eukaryota</taxon>
        <taxon>Fungi</taxon>
        <taxon>Dikarya</taxon>
        <taxon>Ascomycota</taxon>
        <taxon>Pezizomycotina</taxon>
        <taxon>Dothideomycetes</taxon>
        <taxon>Pleosporomycetidae</taxon>
        <taxon>Pleosporales</taxon>
        <taxon>Melanommataceae</taxon>
        <taxon>Melanomma</taxon>
    </lineage>
</organism>
<proteinExistence type="predicted"/>
<gene>
    <name evidence="3" type="ORF">K505DRAFT_375151</name>
</gene>
<dbReference type="CDD" id="cd04301">
    <property type="entry name" value="NAT_SF"/>
    <property type="match status" value="1"/>
</dbReference>
<dbReference type="Proteomes" id="UP000799757">
    <property type="component" value="Unassembled WGS sequence"/>
</dbReference>
<feature type="compositionally biased region" description="Polar residues" evidence="1">
    <location>
        <begin position="207"/>
        <end position="243"/>
    </location>
</feature>
<feature type="compositionally biased region" description="Pro residues" evidence="1">
    <location>
        <begin position="289"/>
        <end position="298"/>
    </location>
</feature>
<dbReference type="AlphaFoldDB" id="A0A6A6XDC9"/>
<dbReference type="OrthoDB" id="2129362at2759"/>
<feature type="compositionally biased region" description="Polar residues" evidence="1">
    <location>
        <begin position="361"/>
        <end position="372"/>
    </location>
</feature>
<evidence type="ECO:0000256" key="1">
    <source>
        <dbReference type="SAM" id="MobiDB-lite"/>
    </source>
</evidence>
<dbReference type="Pfam" id="PF13508">
    <property type="entry name" value="Acetyltransf_7"/>
    <property type="match status" value="1"/>
</dbReference>
<protein>
    <recommendedName>
        <fullName evidence="2">N-acetyltransferase domain-containing protein</fullName>
    </recommendedName>
</protein>
<keyword evidence="4" id="KW-1185">Reference proteome</keyword>
<feature type="compositionally biased region" description="Polar residues" evidence="1">
    <location>
        <begin position="31"/>
        <end position="46"/>
    </location>
</feature>
<evidence type="ECO:0000313" key="4">
    <source>
        <dbReference type="Proteomes" id="UP000799757"/>
    </source>
</evidence>
<feature type="region of interest" description="Disordered" evidence="1">
    <location>
        <begin position="116"/>
        <end position="455"/>
    </location>
</feature>
<feature type="compositionally biased region" description="Polar residues" evidence="1">
    <location>
        <begin position="397"/>
        <end position="407"/>
    </location>
</feature>
<evidence type="ECO:0000259" key="2">
    <source>
        <dbReference type="Pfam" id="PF13508"/>
    </source>
</evidence>
<reference evidence="3" key="1">
    <citation type="journal article" date="2020" name="Stud. Mycol.">
        <title>101 Dothideomycetes genomes: a test case for predicting lifestyles and emergence of pathogens.</title>
        <authorList>
            <person name="Haridas S."/>
            <person name="Albert R."/>
            <person name="Binder M."/>
            <person name="Bloem J."/>
            <person name="Labutti K."/>
            <person name="Salamov A."/>
            <person name="Andreopoulos B."/>
            <person name="Baker S."/>
            <person name="Barry K."/>
            <person name="Bills G."/>
            <person name="Bluhm B."/>
            <person name="Cannon C."/>
            <person name="Castanera R."/>
            <person name="Culley D."/>
            <person name="Daum C."/>
            <person name="Ezra D."/>
            <person name="Gonzalez J."/>
            <person name="Henrissat B."/>
            <person name="Kuo A."/>
            <person name="Liang C."/>
            <person name="Lipzen A."/>
            <person name="Lutzoni F."/>
            <person name="Magnuson J."/>
            <person name="Mondo S."/>
            <person name="Nolan M."/>
            <person name="Ohm R."/>
            <person name="Pangilinan J."/>
            <person name="Park H.-J."/>
            <person name="Ramirez L."/>
            <person name="Alfaro M."/>
            <person name="Sun H."/>
            <person name="Tritt A."/>
            <person name="Yoshinaga Y."/>
            <person name="Zwiers L.-H."/>
            <person name="Turgeon B."/>
            <person name="Goodwin S."/>
            <person name="Spatafora J."/>
            <person name="Crous P."/>
            <person name="Grigoriev I."/>
        </authorList>
    </citation>
    <scope>NUCLEOTIDE SEQUENCE</scope>
    <source>
        <strain evidence="3">CBS 109.77</strain>
    </source>
</reference>
<dbReference type="InterPro" id="IPR000182">
    <property type="entry name" value="GNAT_dom"/>
</dbReference>
<feature type="compositionally biased region" description="Basic and acidic residues" evidence="1">
    <location>
        <begin position="135"/>
        <end position="144"/>
    </location>
</feature>
<feature type="domain" description="N-acetyltransferase" evidence="2">
    <location>
        <begin position="722"/>
        <end position="775"/>
    </location>
</feature>
<feature type="compositionally biased region" description="Basic residues" evidence="1">
    <location>
        <begin position="163"/>
        <end position="177"/>
    </location>
</feature>
<sequence length="868" mass="97092">MAQYARCSRDSMYASPMAGLTPLVENEPLKGNTSEQQVSQEANGDNQKPFLPSLSNFHPRLSRQLSFHFQGFNQSSLIVQKSTRRRNNRKWKKLDLVSEPAQADWGEQPTFQFPEAASAATKPAREPASSSLHPDPTDPTKEYLHANPPSRQRQTLPPDAHPRPKNYSKRRRGRKMNPAKVAGSEYIPPHLRNKKLPSVSLEVKSVDPTQTANGTPSGVTNSEVTNPNQQSNAPKATSSSGPTTVVVRAKPAEVAPTQQVSTPQQQSSVARATSSSRPPTGTTNGFRPKSPPSPPSSPPNEEDEPKSGTLIWRRWKEPTPEQSKQVSFDASNGHQPKGIQQSRWNNRGGRTGPSMGKPTNKAVQQSNWNNDNGWGAPNADQQSNWNNGNGWGASNAVQQPDWNNVSRSGRPANQKAQGGNSKPPRTRWPKNREMKAVPVDEESDGGISFKSNSNGDPDYDVKKLLDWEGKWMAPPEVWSGRNSFRDRHFGDHIEQWINGGELKGCDKLIMDINPAEFLADPNGELVPRSWIPTQIENGSPQEFWRDFPSRAPAPLSDVDLTELKPFWELYPNGTSSYLPPLEVPVAQIDRSEEDNCLPGTKLTSEKAVKKKEEAANARYRRIMEKRNRPTNHTLLRHAPEPPDLSLKPTANIYLRPVQPADVPQITDLYNHYVKTICANEFNNRTAANMANRLSDITTGGLPWIVAIEKGNHLRKQHFKFVNEKIVGFSSMDDHCDQGGMYRYTFEMEMYVHPEHLRQGIGKCLLDKMLELVDNGYRSRGGYEWSCQGDYLKNGSTRVVKSVNVIFPHENGVTSEVDWVAAFLKSFEFRKSGHLHNMGYKNGKVVDTTIFQHFTAEQIDPNLRPSAPL</sequence>
<feature type="compositionally biased region" description="Low complexity" evidence="1">
    <location>
        <begin position="383"/>
        <end position="396"/>
    </location>
</feature>